<keyword evidence="2" id="KW-1185">Reference proteome</keyword>
<dbReference type="Proteomes" id="UP000199582">
    <property type="component" value="Unassembled WGS sequence"/>
</dbReference>
<proteinExistence type="predicted"/>
<gene>
    <name evidence="1" type="ORF">SAMN05443999_102314</name>
</gene>
<evidence type="ECO:0000313" key="1">
    <source>
        <dbReference type="EMBL" id="SEK81093.1"/>
    </source>
</evidence>
<dbReference type="RefSeq" id="WP_093032843.1">
    <property type="nucleotide sequence ID" value="NZ_FOAG01000002.1"/>
</dbReference>
<reference evidence="1 2" key="1">
    <citation type="submission" date="2016-10" db="EMBL/GenBank/DDBJ databases">
        <authorList>
            <person name="de Groot N.N."/>
        </authorList>
    </citation>
    <scope>NUCLEOTIDE SEQUENCE [LARGE SCALE GENOMIC DNA]</scope>
    <source>
        <strain evidence="1 2">DSM 100674</strain>
    </source>
</reference>
<dbReference type="AlphaFoldDB" id="A0A1H7K2K6"/>
<dbReference type="EMBL" id="FOAG01000002">
    <property type="protein sequence ID" value="SEK81093.1"/>
    <property type="molecule type" value="Genomic_DNA"/>
</dbReference>
<organism evidence="1 2">
    <name type="scientific">Roseovarius azorensis</name>
    <dbReference type="NCBI Taxonomy" id="1287727"/>
    <lineage>
        <taxon>Bacteria</taxon>
        <taxon>Pseudomonadati</taxon>
        <taxon>Pseudomonadota</taxon>
        <taxon>Alphaproteobacteria</taxon>
        <taxon>Rhodobacterales</taxon>
        <taxon>Roseobacteraceae</taxon>
        <taxon>Roseovarius</taxon>
    </lineage>
</organism>
<name>A0A1H7K2K6_9RHOB</name>
<evidence type="ECO:0000313" key="2">
    <source>
        <dbReference type="Proteomes" id="UP000199582"/>
    </source>
</evidence>
<dbReference type="OrthoDB" id="9801242at2"/>
<sequence>MQTYLTLTELRAKLGGRSRSAIYLDLAAGRLPQPIKLGGRLYWPEGDVDAHLRDMRDKAA</sequence>
<dbReference type="STRING" id="1287727.SAMN05443999_102314"/>
<dbReference type="Gene3D" id="1.10.238.160">
    <property type="match status" value="1"/>
</dbReference>
<accession>A0A1H7K2K6</accession>
<protein>
    <submittedName>
        <fullName evidence="1">Prophage CP4-57 regulatory protein (AlpA)</fullName>
    </submittedName>
</protein>